<protein>
    <submittedName>
        <fullName evidence="2">Uncharacterized protein</fullName>
    </submittedName>
</protein>
<comment type="caution">
    <text evidence="2">The sequence shown here is derived from an EMBL/GenBank/DDBJ whole genome shotgun (WGS) entry which is preliminary data.</text>
</comment>
<evidence type="ECO:0000313" key="2">
    <source>
        <dbReference type="EMBL" id="GBM46617.1"/>
    </source>
</evidence>
<evidence type="ECO:0000313" key="3">
    <source>
        <dbReference type="Proteomes" id="UP000499080"/>
    </source>
</evidence>
<reference evidence="2 3" key="1">
    <citation type="journal article" date="2019" name="Sci. Rep.">
        <title>Orb-weaving spider Araneus ventricosus genome elucidates the spidroin gene catalogue.</title>
        <authorList>
            <person name="Kono N."/>
            <person name="Nakamura H."/>
            <person name="Ohtoshi R."/>
            <person name="Moran D.A.P."/>
            <person name="Shinohara A."/>
            <person name="Yoshida Y."/>
            <person name="Fujiwara M."/>
            <person name="Mori M."/>
            <person name="Tomita M."/>
            <person name="Arakawa K."/>
        </authorList>
    </citation>
    <scope>NUCLEOTIDE SEQUENCE [LARGE SCALE GENOMIC DNA]</scope>
</reference>
<gene>
    <name evidence="2" type="ORF">AVEN_95611_1</name>
</gene>
<accession>A0A4Y2G019</accession>
<keyword evidence="3" id="KW-1185">Reference proteome</keyword>
<dbReference type="OrthoDB" id="6627680at2759"/>
<feature type="region of interest" description="Disordered" evidence="1">
    <location>
        <begin position="113"/>
        <end position="139"/>
    </location>
</feature>
<dbReference type="AlphaFoldDB" id="A0A4Y2G019"/>
<sequence>MDDIRNRLLGLNQEKIVNLDAVPSVNLPLQDNGEDVSSRIERKRKRSILQETKIRLKCLRLKKACVTTAMEPFTTSRTENICSSCFETQKENSLLLERIRFLDNELEKIKKEKEKNQREKIKEMKTKEQISHNLTESKG</sequence>
<dbReference type="Proteomes" id="UP000499080">
    <property type="component" value="Unassembled WGS sequence"/>
</dbReference>
<evidence type="ECO:0000256" key="1">
    <source>
        <dbReference type="SAM" id="MobiDB-lite"/>
    </source>
</evidence>
<organism evidence="2 3">
    <name type="scientific">Araneus ventricosus</name>
    <name type="common">Orbweaver spider</name>
    <name type="synonym">Epeira ventricosa</name>
    <dbReference type="NCBI Taxonomy" id="182803"/>
    <lineage>
        <taxon>Eukaryota</taxon>
        <taxon>Metazoa</taxon>
        <taxon>Ecdysozoa</taxon>
        <taxon>Arthropoda</taxon>
        <taxon>Chelicerata</taxon>
        <taxon>Arachnida</taxon>
        <taxon>Araneae</taxon>
        <taxon>Araneomorphae</taxon>
        <taxon>Entelegynae</taxon>
        <taxon>Araneoidea</taxon>
        <taxon>Araneidae</taxon>
        <taxon>Araneus</taxon>
    </lineage>
</organism>
<dbReference type="EMBL" id="BGPR01001143">
    <property type="protein sequence ID" value="GBM46617.1"/>
    <property type="molecule type" value="Genomic_DNA"/>
</dbReference>
<name>A0A4Y2G019_ARAVE</name>
<proteinExistence type="predicted"/>